<accession>A0A843ANH4</accession>
<comment type="caution">
    <text evidence="1">The sequence shown here is derived from an EMBL/GenBank/DDBJ whole genome shotgun (WGS) entry which is preliminary data.</text>
</comment>
<gene>
    <name evidence="1" type="ORF">ISP01_05475</name>
</gene>
<evidence type="ECO:0000313" key="2">
    <source>
        <dbReference type="Proteomes" id="UP000658733"/>
    </source>
</evidence>
<sequence>MKLQEIMDIIENSDLNYERTIFCDQHHKRKEVLDLRIYYDFSMKPSNIIKINDVWLEVHNNTNIRIVLHPYSGREKGVGRMTHSMWILMDLEFKDVNGNFTLHNKPCKNHTHIGFEKLNTLDIV</sequence>
<name>A0A843ANH4_METAZ</name>
<organism evidence="1 2">
    <name type="scientific">Methanobrevibacter arboriphilus</name>
    <dbReference type="NCBI Taxonomy" id="39441"/>
    <lineage>
        <taxon>Archaea</taxon>
        <taxon>Methanobacteriati</taxon>
        <taxon>Methanobacteriota</taxon>
        <taxon>Methanomada group</taxon>
        <taxon>Methanobacteria</taxon>
        <taxon>Methanobacteriales</taxon>
        <taxon>Methanobacteriaceae</taxon>
        <taxon>Methanobrevibacter</taxon>
    </lineage>
</organism>
<protein>
    <submittedName>
        <fullName evidence="1">Uncharacterized protein</fullName>
    </submittedName>
</protein>
<reference evidence="1" key="1">
    <citation type="submission" date="2020-10" db="EMBL/GenBank/DDBJ databases">
        <title>Dehalococcoides mccartyi of a TCE/Cr reducing biochatode.</title>
        <authorList>
            <person name="Matturro B."/>
        </authorList>
    </citation>
    <scope>NUCLEOTIDE SEQUENCE</scope>
    <source>
        <strain evidence="1">Bin4</strain>
    </source>
</reference>
<dbReference type="EMBL" id="JADIIN010000043">
    <property type="protein sequence ID" value="MBF4468839.1"/>
    <property type="molecule type" value="Genomic_DNA"/>
</dbReference>
<dbReference type="RefSeq" id="WP_278522923.1">
    <property type="nucleotide sequence ID" value="NZ_JADIIN010000043.1"/>
</dbReference>
<proteinExistence type="predicted"/>
<dbReference type="AlphaFoldDB" id="A0A843ANH4"/>
<dbReference type="Proteomes" id="UP000658733">
    <property type="component" value="Unassembled WGS sequence"/>
</dbReference>
<evidence type="ECO:0000313" key="1">
    <source>
        <dbReference type="EMBL" id="MBF4468839.1"/>
    </source>
</evidence>